<keyword evidence="3 4" id="KW-0418">Kinase</keyword>
<dbReference type="PANTHER" id="PTHR21599:SF0">
    <property type="entry name" value="GLYCERATE KINASE"/>
    <property type="match status" value="1"/>
</dbReference>
<name>A0A9X1L065_9BACT</name>
<organism evidence="5 6">
    <name type="scientific">Fulvivirga sedimenti</name>
    <dbReference type="NCBI Taxonomy" id="2879465"/>
    <lineage>
        <taxon>Bacteria</taxon>
        <taxon>Pseudomonadati</taxon>
        <taxon>Bacteroidota</taxon>
        <taxon>Cytophagia</taxon>
        <taxon>Cytophagales</taxon>
        <taxon>Fulvivirgaceae</taxon>
        <taxon>Fulvivirga</taxon>
    </lineage>
</organism>
<dbReference type="GO" id="GO:0031388">
    <property type="term" value="P:organic acid phosphorylation"/>
    <property type="evidence" value="ECO:0007669"/>
    <property type="project" value="UniProtKB-UniRule"/>
</dbReference>
<evidence type="ECO:0000313" key="5">
    <source>
        <dbReference type="EMBL" id="MCA6079160.1"/>
    </source>
</evidence>
<evidence type="ECO:0000256" key="1">
    <source>
        <dbReference type="ARBA" id="ARBA00006284"/>
    </source>
</evidence>
<dbReference type="InterPro" id="IPR018193">
    <property type="entry name" value="Glyc_kinase_flavodox-like_fold"/>
</dbReference>
<evidence type="ECO:0000256" key="2">
    <source>
        <dbReference type="ARBA" id="ARBA00022679"/>
    </source>
</evidence>
<dbReference type="EMBL" id="JAIXNE010000010">
    <property type="protein sequence ID" value="MCA6079160.1"/>
    <property type="molecule type" value="Genomic_DNA"/>
</dbReference>
<sequence>MNVLFVPAQFKETIAATDAARLMAQAGRSHGWVCREQAISDGGEGFLDVFLSVGGELRKARVFNPVGKLIEADYVICNDTAIIEMARASGLELVPPAERDVLQSSTYGTGQLIHNALQEDVSTVIVSLGGSATNDGGMGMLRAMGAEFRDDNGNLIESFQQACRITTINLDKITYLIDGKSIIGATDVNNPLLGEFGATRIFGRQKGVNSSLQDSFEQWMECFARATQNAIGVDHSGVKGSGAAGGTGFALCACLNAQLTSGFDILSELVNLDAMVSWADLVVTGEGRMDHQTQYGKAPARICQLARKRGKKVAAIVGSYEAVPGKSQEFDAIYSLSALAGSSHAAMLKPRFWLEHAMNELIRDFSES</sequence>
<dbReference type="SUPFAM" id="SSF110738">
    <property type="entry name" value="Glycerate kinase I"/>
    <property type="match status" value="1"/>
</dbReference>
<comment type="caution">
    <text evidence="5">The sequence shown here is derived from an EMBL/GenBank/DDBJ whole genome shotgun (WGS) entry which is preliminary data.</text>
</comment>
<proteinExistence type="inferred from homology"/>
<dbReference type="InterPro" id="IPR004381">
    <property type="entry name" value="Glycerate_kinase"/>
</dbReference>
<dbReference type="Gene3D" id="3.90.1510.10">
    <property type="entry name" value="Glycerate kinase, domain 2"/>
    <property type="match status" value="1"/>
</dbReference>
<comment type="similarity">
    <text evidence="1 4">Belongs to the glycerate kinase type-1 family.</text>
</comment>
<dbReference type="NCBIfam" id="TIGR00045">
    <property type="entry name" value="glycerate kinase"/>
    <property type="match status" value="1"/>
</dbReference>
<evidence type="ECO:0000256" key="3">
    <source>
        <dbReference type="ARBA" id="ARBA00022777"/>
    </source>
</evidence>
<dbReference type="Pfam" id="PF02595">
    <property type="entry name" value="Gly_kinase"/>
    <property type="match status" value="1"/>
</dbReference>
<reference evidence="5" key="1">
    <citation type="submission" date="2021-09" db="EMBL/GenBank/DDBJ databases">
        <title>Fulvivirga sp. isolated from coastal sediment.</title>
        <authorList>
            <person name="Yu H."/>
        </authorList>
    </citation>
    <scope>NUCLEOTIDE SEQUENCE</scope>
    <source>
        <strain evidence="5">1062</strain>
    </source>
</reference>
<gene>
    <name evidence="5" type="ORF">LDX50_30085</name>
</gene>
<keyword evidence="2 4" id="KW-0808">Transferase</keyword>
<dbReference type="RefSeq" id="WP_225700021.1">
    <property type="nucleotide sequence ID" value="NZ_JAIXNE010000010.1"/>
</dbReference>
<protein>
    <submittedName>
        <fullName evidence="5">Glycerate kinase</fullName>
    </submittedName>
</protein>
<dbReference type="Proteomes" id="UP001139409">
    <property type="component" value="Unassembled WGS sequence"/>
</dbReference>
<dbReference type="GO" id="GO:0008887">
    <property type="term" value="F:glycerate kinase activity"/>
    <property type="evidence" value="ECO:0007669"/>
    <property type="project" value="UniProtKB-UniRule"/>
</dbReference>
<dbReference type="InterPro" id="IPR036129">
    <property type="entry name" value="Glycerate_kinase_sf"/>
</dbReference>
<dbReference type="PANTHER" id="PTHR21599">
    <property type="entry name" value="GLYCERATE KINASE"/>
    <property type="match status" value="1"/>
</dbReference>
<evidence type="ECO:0000313" key="6">
    <source>
        <dbReference type="Proteomes" id="UP001139409"/>
    </source>
</evidence>
<evidence type="ECO:0000256" key="4">
    <source>
        <dbReference type="PIRNR" id="PIRNR006078"/>
    </source>
</evidence>
<dbReference type="InterPro" id="IPR018197">
    <property type="entry name" value="Glycerate_kinase_RE-like"/>
</dbReference>
<accession>A0A9X1L065</accession>
<keyword evidence="6" id="KW-1185">Reference proteome</keyword>
<dbReference type="AlphaFoldDB" id="A0A9X1L065"/>
<dbReference type="PIRSF" id="PIRSF006078">
    <property type="entry name" value="GlxK"/>
    <property type="match status" value="1"/>
</dbReference>
<dbReference type="Gene3D" id="3.40.50.10350">
    <property type="entry name" value="Glycerate kinase, domain 1"/>
    <property type="match status" value="1"/>
</dbReference>